<keyword evidence="6 7" id="KW-0472">Membrane</keyword>
<feature type="transmembrane region" description="Helical" evidence="7">
    <location>
        <begin position="196"/>
        <end position="217"/>
    </location>
</feature>
<evidence type="ECO:0000256" key="3">
    <source>
        <dbReference type="ARBA" id="ARBA00022475"/>
    </source>
</evidence>
<evidence type="ECO:0000256" key="2">
    <source>
        <dbReference type="ARBA" id="ARBA00022448"/>
    </source>
</evidence>
<evidence type="ECO:0000313" key="9">
    <source>
        <dbReference type="EMBL" id="GAF26150.1"/>
    </source>
</evidence>
<feature type="transmembrane region" description="Helical" evidence="7">
    <location>
        <begin position="15"/>
        <end position="34"/>
    </location>
</feature>
<evidence type="ECO:0000256" key="6">
    <source>
        <dbReference type="ARBA" id="ARBA00023136"/>
    </source>
</evidence>
<dbReference type="GO" id="GO:0005886">
    <property type="term" value="C:plasma membrane"/>
    <property type="evidence" value="ECO:0007669"/>
    <property type="project" value="UniProtKB-SubCell"/>
</dbReference>
<keyword evidence="5 7" id="KW-1133">Transmembrane helix</keyword>
<dbReference type="PANTHER" id="PTHR30151">
    <property type="entry name" value="ALKANE SULFONATE ABC TRANSPORTER-RELATED, MEMBRANE SUBUNIT"/>
    <property type="match status" value="1"/>
</dbReference>
<dbReference type="SUPFAM" id="SSF161098">
    <property type="entry name" value="MetI-like"/>
    <property type="match status" value="1"/>
</dbReference>
<feature type="transmembrane region" description="Helical" evidence="7">
    <location>
        <begin position="105"/>
        <end position="127"/>
    </location>
</feature>
<accession>A0A0S6UFC2</accession>
<dbReference type="Gene3D" id="1.10.3720.10">
    <property type="entry name" value="MetI-like"/>
    <property type="match status" value="1"/>
</dbReference>
<evidence type="ECO:0000259" key="8">
    <source>
        <dbReference type="PROSITE" id="PS50928"/>
    </source>
</evidence>
<feature type="domain" description="ABC transmembrane type-1" evidence="8">
    <location>
        <begin position="67"/>
        <end position="251"/>
    </location>
</feature>
<reference evidence="9" key="1">
    <citation type="journal article" date="2014" name="Gene">
        <title>Genome-guided analysis of transformation efficiency and carbon dioxide assimilation by Moorella thermoacetica Y72.</title>
        <authorList>
            <person name="Tsukahara K."/>
            <person name="Kita A."/>
            <person name="Nakashimada Y."/>
            <person name="Hoshino T."/>
            <person name="Murakami K."/>
        </authorList>
    </citation>
    <scope>NUCLEOTIDE SEQUENCE [LARGE SCALE GENOMIC DNA]</scope>
    <source>
        <strain evidence="9">Y72</strain>
    </source>
</reference>
<feature type="transmembrane region" description="Helical" evidence="7">
    <location>
        <begin position="71"/>
        <end position="93"/>
    </location>
</feature>
<evidence type="ECO:0000256" key="7">
    <source>
        <dbReference type="RuleBase" id="RU363032"/>
    </source>
</evidence>
<dbReference type="InterPro" id="IPR000515">
    <property type="entry name" value="MetI-like"/>
</dbReference>
<dbReference type="InterPro" id="IPR035906">
    <property type="entry name" value="MetI-like_sf"/>
</dbReference>
<dbReference type="RefSeq" id="WP_025773863.1">
    <property type="nucleotide sequence ID" value="NZ_DF238840.1"/>
</dbReference>
<name>A0A0S6UFC2_NEOTH</name>
<feature type="transmembrane region" description="Helical" evidence="7">
    <location>
        <begin position="229"/>
        <end position="251"/>
    </location>
</feature>
<comment type="similarity">
    <text evidence="7">Belongs to the binding-protein-dependent transport system permease family.</text>
</comment>
<sequence length="262" mass="28655">MGKYFKLNTPIPGKLYFSLSVAAFVLLLLAWQLGVTVGHLPPTHLPPPGAVARAAVELAGNGLINDIGISFFRVTTGFLLAAAIGVPLGILMGSLKVVEAFFEPLLAFFRYMPASAFIPLTIIWLSIFETQKIGVVFIGIFFQLVLMVMDVTHNVPQDLIDTAYTLGARPLEVFRRVILPAALPGIMDTLRVALGWAWTYVIVAELVAANSGLGFLIMNAGRQLSTPDMFVGILTIGVLGIICDMSFKVLYRWLFPWTEREV</sequence>
<proteinExistence type="inferred from homology"/>
<comment type="subcellular location">
    <subcellularLocation>
        <location evidence="1 7">Cell membrane</location>
        <topology evidence="1 7">Multi-pass membrane protein</topology>
    </subcellularLocation>
</comment>
<feature type="transmembrane region" description="Helical" evidence="7">
    <location>
        <begin position="133"/>
        <end position="152"/>
    </location>
</feature>
<gene>
    <name evidence="9" type="ORF">MTY_1489</name>
</gene>
<evidence type="ECO:0000256" key="5">
    <source>
        <dbReference type="ARBA" id="ARBA00022989"/>
    </source>
</evidence>
<organism evidence="9">
    <name type="scientific">Moorella thermoacetica Y72</name>
    <dbReference type="NCBI Taxonomy" id="1325331"/>
    <lineage>
        <taxon>Bacteria</taxon>
        <taxon>Bacillati</taxon>
        <taxon>Bacillota</taxon>
        <taxon>Clostridia</taxon>
        <taxon>Neomoorellales</taxon>
        <taxon>Neomoorellaceae</taxon>
        <taxon>Neomoorella</taxon>
    </lineage>
</organism>
<evidence type="ECO:0000256" key="4">
    <source>
        <dbReference type="ARBA" id="ARBA00022692"/>
    </source>
</evidence>
<dbReference type="Pfam" id="PF00528">
    <property type="entry name" value="BPD_transp_1"/>
    <property type="match status" value="1"/>
</dbReference>
<protein>
    <submittedName>
        <fullName evidence="9">ABC-type nitrate/sulfonate/bicarbonate transport system, permease component</fullName>
    </submittedName>
</protein>
<dbReference type="GO" id="GO:0042918">
    <property type="term" value="P:alkanesulfonate transmembrane transport"/>
    <property type="evidence" value="ECO:0007669"/>
    <property type="project" value="UniProtKB-ARBA"/>
</dbReference>
<dbReference type="FunFam" id="1.10.3720.10:FF:000003">
    <property type="entry name" value="Aliphatic sulfonate ABC transporter permease"/>
    <property type="match status" value="1"/>
</dbReference>
<dbReference type="Proteomes" id="UP000063718">
    <property type="component" value="Unassembled WGS sequence"/>
</dbReference>
<dbReference type="CDD" id="cd06261">
    <property type="entry name" value="TM_PBP2"/>
    <property type="match status" value="1"/>
</dbReference>
<keyword evidence="2 7" id="KW-0813">Transport</keyword>
<dbReference type="EMBL" id="DF238840">
    <property type="protein sequence ID" value="GAF26150.1"/>
    <property type="molecule type" value="Genomic_DNA"/>
</dbReference>
<keyword evidence="4 7" id="KW-0812">Transmembrane</keyword>
<dbReference type="AlphaFoldDB" id="A0A0S6UFC2"/>
<dbReference type="PANTHER" id="PTHR30151:SF0">
    <property type="entry name" value="ABC TRANSPORTER PERMEASE PROTEIN MJ0413-RELATED"/>
    <property type="match status" value="1"/>
</dbReference>
<evidence type="ECO:0000256" key="1">
    <source>
        <dbReference type="ARBA" id="ARBA00004651"/>
    </source>
</evidence>
<keyword evidence="3" id="KW-1003">Cell membrane</keyword>
<dbReference type="PROSITE" id="PS50928">
    <property type="entry name" value="ABC_TM1"/>
    <property type="match status" value="1"/>
</dbReference>